<comment type="cofactor">
    <cofactor evidence="6 7">
        <name>Zn(2+)</name>
        <dbReference type="ChEBI" id="CHEBI:29105"/>
    </cofactor>
    <text evidence="6 7">Binds 1 zinc ion per subunit.</text>
</comment>
<comment type="caution">
    <text evidence="6">Lacks conserved residue(s) required for the propagation of feature annotation.</text>
</comment>
<dbReference type="PANTHER" id="PTHR10127:SF780">
    <property type="entry name" value="METALLOENDOPEPTIDASE"/>
    <property type="match status" value="1"/>
</dbReference>
<dbReference type="RefSeq" id="XP_065653270.1">
    <property type="nucleotide sequence ID" value="XM_065797198.1"/>
</dbReference>
<evidence type="ECO:0000259" key="8">
    <source>
        <dbReference type="PROSITE" id="PS51864"/>
    </source>
</evidence>
<evidence type="ECO:0000256" key="2">
    <source>
        <dbReference type="ARBA" id="ARBA00022723"/>
    </source>
</evidence>
<evidence type="ECO:0000313" key="9">
    <source>
        <dbReference type="Proteomes" id="UP001652625"/>
    </source>
</evidence>
<gene>
    <name evidence="10 11" type="primary">LOC136080484</name>
</gene>
<keyword evidence="7" id="KW-0732">Signal</keyword>
<dbReference type="Proteomes" id="UP001652625">
    <property type="component" value="Chromosome 05"/>
</dbReference>
<evidence type="ECO:0000313" key="10">
    <source>
        <dbReference type="RefSeq" id="XP_065653270.1"/>
    </source>
</evidence>
<accession>A0ABM4BVP2</accession>
<dbReference type="EC" id="3.4.24.-" evidence="7"/>
<dbReference type="RefSeq" id="XP_065653271.1">
    <property type="nucleotide sequence ID" value="XM_065797199.1"/>
</dbReference>
<keyword evidence="1 6" id="KW-0645">Protease</keyword>
<name>A0ABM4BVP2_HYDVU</name>
<sequence>MRTIFLILITVFIHGIGSIHKNPTAKKKNSMKLNDMTTIVDEFNGKQKQQMSIEEINTKRGRYSDIDLILDNENKRSGKAINLWIENGTPRIPYTIKVNKENNCTGTINEVVRSMNKYLCHCKKMFKIQDVWVKKSNNDSIYVEFDTTQQRGCQASRGKEDNVKVHKIYLENLCCTKGTILHEMLHLMGMPHEHNRCDRSAYVDIVWQNLNNSDHKNAKSVRYQFEEDKRIQTYYTPYDIFSIMHYGLWAASIHNGDSSKQSNNTKTIIVNKHFMNLPRKMEELIGNLWEMSDTDKREINIVYGCIKPECIISCNGKKVVENNCTTFPPTTKEAMLSESIIIQNYELLNQGKMVSRIDVLEKNFHVRFSMHPNGVEGSGNIIHLTVNSSKLFRGKEIIGVWYSENNKTFNISVLISDKYITVLSCFKDPSVVDIRQEQLKDRKYIYTIMMNEIIIHSEENLMPKEFQNVQVYASNPWDPSMSSMQIKDLFISNGVKGSLTNIVHNINPTDKIFELSRHLLNQNKVIGTIDTYYPNYTVSFIIKPLSYSNEWESVLHVTKGNNFGEYGDRSPAVFFNKDGTGRLSIFSSINGEINCQYTTNTSLPLKAWTRINISQSLENDVYIYRIKVNETEVYKRKNTEAKTFQNMKVYAADPWYSTHNGIIKELMVYNGDPTKIFNRTTFPKDNIEDYEERKLQKKVLIATVRYPKFRFVLSFKVKPIIYLKENNRIITLATLINSKNVKFIAVSFCQMELGKLCFLYLKDEETEETVFQITNDQLPLNTWSSIKIEREYDNLCRIQK</sequence>
<evidence type="ECO:0000313" key="11">
    <source>
        <dbReference type="RefSeq" id="XP_065653271.1"/>
    </source>
</evidence>
<dbReference type="PROSITE" id="PS51864">
    <property type="entry name" value="ASTACIN"/>
    <property type="match status" value="1"/>
</dbReference>
<evidence type="ECO:0000256" key="3">
    <source>
        <dbReference type="ARBA" id="ARBA00022801"/>
    </source>
</evidence>
<keyword evidence="4 6" id="KW-0862">Zinc</keyword>
<reference evidence="10 11" key="1">
    <citation type="submission" date="2025-05" db="UniProtKB">
        <authorList>
            <consortium name="RefSeq"/>
        </authorList>
    </citation>
    <scope>IDENTIFICATION</scope>
</reference>
<feature type="binding site" evidence="6">
    <location>
        <position position="182"/>
    </location>
    <ligand>
        <name>Zn(2+)</name>
        <dbReference type="ChEBI" id="CHEBI:29105"/>
        <note>catalytic</note>
    </ligand>
</feature>
<evidence type="ECO:0000256" key="6">
    <source>
        <dbReference type="PROSITE-ProRule" id="PRU01211"/>
    </source>
</evidence>
<dbReference type="InterPro" id="IPR024079">
    <property type="entry name" value="MetalloPept_cat_dom_sf"/>
</dbReference>
<keyword evidence="9" id="KW-1185">Reference proteome</keyword>
<dbReference type="InterPro" id="IPR001506">
    <property type="entry name" value="Peptidase_M12A"/>
</dbReference>
<dbReference type="SMART" id="SM00235">
    <property type="entry name" value="ZnMc"/>
    <property type="match status" value="1"/>
</dbReference>
<feature type="binding site" evidence="6">
    <location>
        <position position="192"/>
    </location>
    <ligand>
        <name>Zn(2+)</name>
        <dbReference type="ChEBI" id="CHEBI:29105"/>
        <note>catalytic</note>
    </ligand>
</feature>
<keyword evidence="5 6" id="KW-0482">Metalloprotease</keyword>
<evidence type="ECO:0000256" key="7">
    <source>
        <dbReference type="RuleBase" id="RU361183"/>
    </source>
</evidence>
<feature type="chain" id="PRO_5044948697" description="Metalloendopeptidase" evidence="7">
    <location>
        <begin position="19"/>
        <end position="800"/>
    </location>
</feature>
<evidence type="ECO:0000256" key="4">
    <source>
        <dbReference type="ARBA" id="ARBA00022833"/>
    </source>
</evidence>
<feature type="active site" evidence="6">
    <location>
        <position position="183"/>
    </location>
</feature>
<keyword evidence="2 6" id="KW-0479">Metal-binding</keyword>
<feature type="signal peptide" evidence="7">
    <location>
        <begin position="1"/>
        <end position="18"/>
    </location>
</feature>
<dbReference type="GeneID" id="136080484"/>
<dbReference type="SUPFAM" id="SSF55486">
    <property type="entry name" value="Metalloproteases ('zincins'), catalytic domain"/>
    <property type="match status" value="1"/>
</dbReference>
<protein>
    <recommendedName>
        <fullName evidence="7">Metalloendopeptidase</fullName>
        <ecNumber evidence="7">3.4.24.-</ecNumber>
    </recommendedName>
</protein>
<evidence type="ECO:0000256" key="5">
    <source>
        <dbReference type="ARBA" id="ARBA00023049"/>
    </source>
</evidence>
<evidence type="ECO:0000256" key="1">
    <source>
        <dbReference type="ARBA" id="ARBA00022670"/>
    </source>
</evidence>
<proteinExistence type="predicted"/>
<dbReference type="PANTHER" id="PTHR10127">
    <property type="entry name" value="DISCOIDIN, CUB, EGF, LAMININ , AND ZINC METALLOPROTEASE DOMAIN CONTAINING"/>
    <property type="match status" value="1"/>
</dbReference>
<feature type="domain" description="Peptidase M12A" evidence="8">
    <location>
        <begin position="74"/>
        <end position="306"/>
    </location>
</feature>
<dbReference type="PRINTS" id="PR00480">
    <property type="entry name" value="ASTACIN"/>
</dbReference>
<dbReference type="InterPro" id="IPR006026">
    <property type="entry name" value="Peptidase_Metallo"/>
</dbReference>
<keyword evidence="3 6" id="KW-0378">Hydrolase</keyword>
<organism evidence="9 10">
    <name type="scientific">Hydra vulgaris</name>
    <name type="common">Hydra</name>
    <name type="synonym">Hydra attenuata</name>
    <dbReference type="NCBI Taxonomy" id="6087"/>
    <lineage>
        <taxon>Eukaryota</taxon>
        <taxon>Metazoa</taxon>
        <taxon>Cnidaria</taxon>
        <taxon>Hydrozoa</taxon>
        <taxon>Hydroidolina</taxon>
        <taxon>Anthoathecata</taxon>
        <taxon>Aplanulata</taxon>
        <taxon>Hydridae</taxon>
        <taxon>Hydra</taxon>
    </lineage>
</organism>
<feature type="binding site" evidence="6">
    <location>
        <position position="186"/>
    </location>
    <ligand>
        <name>Zn(2+)</name>
        <dbReference type="ChEBI" id="CHEBI:29105"/>
        <note>catalytic</note>
    </ligand>
</feature>
<dbReference type="Pfam" id="PF01400">
    <property type="entry name" value="Astacin"/>
    <property type="match status" value="1"/>
</dbReference>
<dbReference type="Gene3D" id="3.40.390.10">
    <property type="entry name" value="Collagenase (Catalytic Domain)"/>
    <property type="match status" value="1"/>
</dbReference>